<accession>A0AC34FEH9</accession>
<reference evidence="2" key="1">
    <citation type="submission" date="2022-11" db="UniProtKB">
        <authorList>
            <consortium name="WormBaseParasite"/>
        </authorList>
    </citation>
    <scope>IDENTIFICATION</scope>
</reference>
<proteinExistence type="predicted"/>
<dbReference type="Proteomes" id="UP000887579">
    <property type="component" value="Unplaced"/>
</dbReference>
<name>A0AC34FEH9_9BILA</name>
<protein>
    <submittedName>
        <fullName evidence="2">Mitochondrial import receptor subunit TOM20</fullName>
    </submittedName>
</protein>
<evidence type="ECO:0000313" key="2">
    <source>
        <dbReference type="WBParaSite" id="ES5_v2.g15695.t1"/>
    </source>
</evidence>
<sequence length="177" mass="19717">MDNFMDKVSNLPWKKIAIGGTVAFVGYAIYFDYKRRSHPQYQEHIRERRRLKGEVGGSASASNVALPDMRNNQEVQAFFLQEVQLGEELMSSPNPAHLREGAEHLANAILFCGQSEQLLSIFQQTFPPEHFQLVLSKLPEAKARMEKHLLATAAAAGGGDNFTSSSNIVPIDDDDLE</sequence>
<organism evidence="1 2">
    <name type="scientific">Panagrolaimus sp. ES5</name>
    <dbReference type="NCBI Taxonomy" id="591445"/>
    <lineage>
        <taxon>Eukaryota</taxon>
        <taxon>Metazoa</taxon>
        <taxon>Ecdysozoa</taxon>
        <taxon>Nematoda</taxon>
        <taxon>Chromadorea</taxon>
        <taxon>Rhabditida</taxon>
        <taxon>Tylenchina</taxon>
        <taxon>Panagrolaimomorpha</taxon>
        <taxon>Panagrolaimoidea</taxon>
        <taxon>Panagrolaimidae</taxon>
        <taxon>Panagrolaimus</taxon>
    </lineage>
</organism>
<dbReference type="WBParaSite" id="ES5_v2.g15695.t1">
    <property type="protein sequence ID" value="ES5_v2.g15695.t1"/>
    <property type="gene ID" value="ES5_v2.g15695"/>
</dbReference>
<evidence type="ECO:0000313" key="1">
    <source>
        <dbReference type="Proteomes" id="UP000887579"/>
    </source>
</evidence>